<reference evidence="3 4" key="1">
    <citation type="submission" date="2019-03" db="EMBL/GenBank/DDBJ databases">
        <title>Genomic Encyclopedia of Type Strains, Phase IV (KMG-IV): sequencing the most valuable type-strain genomes for metagenomic binning, comparative biology and taxonomic classification.</title>
        <authorList>
            <person name="Goeker M."/>
        </authorList>
    </citation>
    <scope>NUCLEOTIDE SEQUENCE [LARGE SCALE GENOMIC DNA]</scope>
    <source>
        <strain evidence="3 4">DSM 25894</strain>
    </source>
</reference>
<evidence type="ECO:0000259" key="1">
    <source>
        <dbReference type="PROSITE" id="PS50883"/>
    </source>
</evidence>
<keyword evidence="4" id="KW-1185">Reference proteome</keyword>
<dbReference type="OrthoDB" id="9804751at2"/>
<sequence>MEVFVGRQPIMDVHQNVFGYEILYRKDAVNRFPDIDADQATSDVIHTFLQIGFKDLSDGKPCFVNFTENLLKNDIPAYFHPDMLVVEILETVKPSSEIIEICRRLKQNGYTIALDDFSIHSSEESLYKPLLEMVDIVKIDIKNTSRSKQLELLNLLNQYDVTLLAEKIETMEEFNRCVKDGFQYFQGFFFSKPSILSTRDLPAQNHIYFSIIEELNNNSPDIYKRISEKIEQDLSLSYKLLKLINSPAFPTIYKIKSIHQAVVLLGLKEFQKWIYVLSLRESITEHENYTNELLKMCYIRAKSCELLASELNLSEGSSFFLTGLLSLMDSLLKRPMKTIVTQLPLDDAIIRALTGKENTYRKVLDIAIAMERSEFIQIAHQMNRLGLSKEKLFNCYREAILWTQNILKEMDSLTKNQSNKRIRKKGENE</sequence>
<dbReference type="InterPro" id="IPR001633">
    <property type="entry name" value="EAL_dom"/>
</dbReference>
<dbReference type="PANTHER" id="PTHR33525:SF4">
    <property type="entry name" value="CYCLIC DI-GMP PHOSPHODIESTERASE CDGJ"/>
    <property type="match status" value="1"/>
</dbReference>
<accession>A0A4R3N845</accession>
<dbReference type="Pfam" id="PF00563">
    <property type="entry name" value="EAL"/>
    <property type="match status" value="1"/>
</dbReference>
<comment type="caution">
    <text evidence="3">The sequence shown here is derived from an EMBL/GenBank/DDBJ whole genome shotgun (WGS) entry which is preliminary data.</text>
</comment>
<proteinExistence type="predicted"/>
<dbReference type="Proteomes" id="UP000294650">
    <property type="component" value="Unassembled WGS sequence"/>
</dbReference>
<dbReference type="InterPro" id="IPR052340">
    <property type="entry name" value="RNase_Y/CdgJ"/>
</dbReference>
<dbReference type="Gene3D" id="1.10.3210.10">
    <property type="entry name" value="Hypothetical protein af1432"/>
    <property type="match status" value="1"/>
</dbReference>
<feature type="domain" description="HDOD" evidence="2">
    <location>
        <begin position="201"/>
        <end position="389"/>
    </location>
</feature>
<evidence type="ECO:0000259" key="2">
    <source>
        <dbReference type="PROSITE" id="PS51833"/>
    </source>
</evidence>
<name>A0A4R3N845_9BACI</name>
<dbReference type="SUPFAM" id="SSF109604">
    <property type="entry name" value="HD-domain/PDEase-like"/>
    <property type="match status" value="1"/>
</dbReference>
<dbReference type="SUPFAM" id="SSF141868">
    <property type="entry name" value="EAL domain-like"/>
    <property type="match status" value="1"/>
</dbReference>
<dbReference type="PANTHER" id="PTHR33525">
    <property type="match status" value="1"/>
</dbReference>
<dbReference type="AlphaFoldDB" id="A0A4R3N845"/>
<dbReference type="RefSeq" id="WP_132371374.1">
    <property type="nucleotide sequence ID" value="NZ_SMAN01000005.1"/>
</dbReference>
<dbReference type="EMBL" id="SMAN01000005">
    <property type="protein sequence ID" value="TCT24651.1"/>
    <property type="molecule type" value="Genomic_DNA"/>
</dbReference>
<protein>
    <submittedName>
        <fullName evidence="3">EAL and modified HD-GYP domain-containing signal transduction protein</fullName>
    </submittedName>
</protein>
<dbReference type="InterPro" id="IPR035919">
    <property type="entry name" value="EAL_sf"/>
</dbReference>
<dbReference type="SMART" id="SM00052">
    <property type="entry name" value="EAL"/>
    <property type="match status" value="1"/>
</dbReference>
<evidence type="ECO:0000313" key="4">
    <source>
        <dbReference type="Proteomes" id="UP000294650"/>
    </source>
</evidence>
<dbReference type="PIRSF" id="PIRSF003180">
    <property type="entry name" value="DiGMPpdiest_YuxH"/>
    <property type="match status" value="1"/>
</dbReference>
<organism evidence="3 4">
    <name type="scientific">Melghiribacillus thermohalophilus</name>
    <dbReference type="NCBI Taxonomy" id="1324956"/>
    <lineage>
        <taxon>Bacteria</taxon>
        <taxon>Bacillati</taxon>
        <taxon>Bacillota</taxon>
        <taxon>Bacilli</taxon>
        <taxon>Bacillales</taxon>
        <taxon>Bacillaceae</taxon>
        <taxon>Melghiribacillus</taxon>
    </lineage>
</organism>
<dbReference type="PROSITE" id="PS50883">
    <property type="entry name" value="EAL"/>
    <property type="match status" value="1"/>
</dbReference>
<dbReference type="PROSITE" id="PS51833">
    <property type="entry name" value="HDOD"/>
    <property type="match status" value="1"/>
</dbReference>
<dbReference type="Gene3D" id="3.20.20.450">
    <property type="entry name" value="EAL domain"/>
    <property type="match status" value="1"/>
</dbReference>
<dbReference type="Pfam" id="PF08668">
    <property type="entry name" value="HDOD"/>
    <property type="match status" value="1"/>
</dbReference>
<feature type="domain" description="EAL" evidence="1">
    <location>
        <begin position="1"/>
        <end position="207"/>
    </location>
</feature>
<dbReference type="InterPro" id="IPR013976">
    <property type="entry name" value="HDOD"/>
</dbReference>
<gene>
    <name evidence="3" type="ORF">EDD68_105108</name>
</gene>
<dbReference type="InterPro" id="IPR014408">
    <property type="entry name" value="dGMP_Pdiesterase_EAL/HD-GYP"/>
</dbReference>
<evidence type="ECO:0000313" key="3">
    <source>
        <dbReference type="EMBL" id="TCT24651.1"/>
    </source>
</evidence>